<dbReference type="InterPro" id="IPR048325">
    <property type="entry name" value="ZSWIM3_N"/>
</dbReference>
<dbReference type="EMBL" id="HBUF01415235">
    <property type="protein sequence ID" value="CAG6739757.1"/>
    <property type="molecule type" value="Transcribed_RNA"/>
</dbReference>
<dbReference type="AlphaFoldDB" id="A0A8D8Z2P6"/>
<protein>
    <submittedName>
        <fullName evidence="4">Zinc finger SWIM domain-containing protein 3</fullName>
    </submittedName>
</protein>
<organism evidence="4">
    <name type="scientific">Cacopsylla melanoneura</name>
    <dbReference type="NCBI Taxonomy" id="428564"/>
    <lineage>
        <taxon>Eukaryota</taxon>
        <taxon>Metazoa</taxon>
        <taxon>Ecdysozoa</taxon>
        <taxon>Arthropoda</taxon>
        <taxon>Hexapoda</taxon>
        <taxon>Insecta</taxon>
        <taxon>Pterygota</taxon>
        <taxon>Neoptera</taxon>
        <taxon>Paraneoptera</taxon>
        <taxon>Hemiptera</taxon>
        <taxon>Sternorrhyncha</taxon>
        <taxon>Psylloidea</taxon>
        <taxon>Psyllidae</taxon>
        <taxon>Psyllinae</taxon>
        <taxon>Cacopsylla</taxon>
    </lineage>
</organism>
<dbReference type="EMBL" id="HBUF01247744">
    <property type="protein sequence ID" value="CAG6678974.1"/>
    <property type="molecule type" value="Transcribed_RNA"/>
</dbReference>
<evidence type="ECO:0000259" key="3">
    <source>
        <dbReference type="Pfam" id="PF21599"/>
    </source>
</evidence>
<name>A0A8D8Z2P6_9HEMI</name>
<sequence length="674" mass="76340">MAGAAVGKCFNSYESLKSFVKDYEKEKFVQLSVQSSSKIETQKSKSVSLIHSKLANANKDLVYSTIKYRCIHGSNFKSQGNGQRKTQTFKQGCPFSLKISLSADAQKLRISDLVETHNHGMSEEVFKSLPRQRLLDANEKEAVQEMLALRCNKKLIKQHIVESMGKNVILKDVHNMNKVQEGNDLQKVVDYLESLGGYVEILANEGKLEGIFFQDCTMKDAFALNPSVVLLDATYCLNNLYMPLYILMVVNGNGQGQVAGIFLLAHETKINISHMLNIFRNMNPKSQDIKVIFTDKDFTERDALRIVFPNASLLLCFFHTLKTFKTKVTCAKMGLSGEVRKEALHILQQIAYSRDEIEYGKNRTLLLNLNINQLTEYYESNWHPIRYEWVRGFIKLETTFNITTTNHLESLNQKIKQVVVRNSNLLTFFKDLMVILKTINHEQKQRAINLAIKKSTQFEKGTLEDFYESKLTPYAWKQVAVEIEAASKLEFCFEASASVDCCGCSFFKNTSLPCRHIFFKRGDAGLELAADTIIPQKYTREYHYDAYTKNSLPSTSVPSPTQIRSLPPPESTRALSKQEKYKKAVAVGNEIANILADYGTENFQCALDALKQFKANLLENNHCSTMIGQQAEGTVCREDDITLKDISLEGMGLKRKGRPKGADTTVVGLKRRKL</sequence>
<feature type="domain" description="ZSWIM1/3 RNaseH-like" evidence="2">
    <location>
        <begin position="198"/>
        <end position="314"/>
    </location>
</feature>
<dbReference type="EMBL" id="HBUF01073984">
    <property type="protein sequence ID" value="CAG6630516.1"/>
    <property type="molecule type" value="Transcribed_RNA"/>
</dbReference>
<feature type="domain" description="ZSWIM3 N-terminal" evidence="3">
    <location>
        <begin position="6"/>
        <end position="119"/>
    </location>
</feature>
<evidence type="ECO:0000256" key="1">
    <source>
        <dbReference type="SAM" id="MobiDB-lite"/>
    </source>
</evidence>
<dbReference type="EMBL" id="HBUF01415234">
    <property type="protein sequence ID" value="CAG6739756.1"/>
    <property type="molecule type" value="Transcribed_RNA"/>
</dbReference>
<dbReference type="Pfam" id="PF21599">
    <property type="entry name" value="ZSWIM3_N"/>
    <property type="match status" value="1"/>
</dbReference>
<dbReference type="PANTHER" id="PTHR31569:SF4">
    <property type="entry name" value="SWIM-TYPE DOMAIN-CONTAINING PROTEIN"/>
    <property type="match status" value="1"/>
</dbReference>
<dbReference type="InterPro" id="IPR048324">
    <property type="entry name" value="ZSWIM1-3_RNaseH-like"/>
</dbReference>
<feature type="region of interest" description="Disordered" evidence="1">
    <location>
        <begin position="553"/>
        <end position="573"/>
    </location>
</feature>
<evidence type="ECO:0000313" key="4">
    <source>
        <dbReference type="EMBL" id="CAG6739758.1"/>
    </source>
</evidence>
<proteinExistence type="predicted"/>
<dbReference type="EMBL" id="HBUF01073986">
    <property type="protein sequence ID" value="CAG6630518.1"/>
    <property type="molecule type" value="Transcribed_RNA"/>
</dbReference>
<dbReference type="Pfam" id="PF21056">
    <property type="entry name" value="ZSWIM1-3_RNaseH-like"/>
    <property type="match status" value="1"/>
</dbReference>
<feature type="compositionally biased region" description="Polar residues" evidence="1">
    <location>
        <begin position="553"/>
        <end position="564"/>
    </location>
</feature>
<dbReference type="PANTHER" id="PTHR31569">
    <property type="entry name" value="SWIM-TYPE DOMAIN-CONTAINING PROTEIN"/>
    <property type="match status" value="1"/>
</dbReference>
<dbReference type="EMBL" id="HBUF01415236">
    <property type="protein sequence ID" value="CAG6739758.1"/>
    <property type="molecule type" value="Transcribed_RNA"/>
</dbReference>
<dbReference type="EMBL" id="HBUF01247742">
    <property type="protein sequence ID" value="CAG6678971.1"/>
    <property type="molecule type" value="Transcribed_RNA"/>
</dbReference>
<dbReference type="InterPro" id="IPR052579">
    <property type="entry name" value="Zinc_finger_SWIM"/>
</dbReference>
<evidence type="ECO:0000259" key="2">
    <source>
        <dbReference type="Pfam" id="PF21056"/>
    </source>
</evidence>
<reference evidence="4" key="1">
    <citation type="submission" date="2021-05" db="EMBL/GenBank/DDBJ databases">
        <authorList>
            <person name="Alioto T."/>
            <person name="Alioto T."/>
            <person name="Gomez Garrido J."/>
        </authorList>
    </citation>
    <scope>NUCLEOTIDE SEQUENCE</scope>
</reference>
<accession>A0A8D8Z2P6</accession>